<sequence>MSPGTPAACGGYEGPSSSSCECTAHSVPCLAPILRSSRDTKVHTQETVPVLVDRDQTPAPSGITLGSCQVLVEIEAKEAGEQLAGSSPPDEVGQHATEEKGCKQAAQDPCDLGCSLLGFILCRVHRDQSV</sequence>
<name>A0A1A6FWR9_NEOLE</name>
<gene>
    <name evidence="2" type="ORF">A6R68_10505</name>
</gene>
<evidence type="ECO:0000313" key="3">
    <source>
        <dbReference type="Proteomes" id="UP000092124"/>
    </source>
</evidence>
<organism evidence="2 3">
    <name type="scientific">Neotoma lepida</name>
    <name type="common">Desert woodrat</name>
    <dbReference type="NCBI Taxonomy" id="56216"/>
    <lineage>
        <taxon>Eukaryota</taxon>
        <taxon>Metazoa</taxon>
        <taxon>Chordata</taxon>
        <taxon>Craniata</taxon>
        <taxon>Vertebrata</taxon>
        <taxon>Euteleostomi</taxon>
        <taxon>Mammalia</taxon>
        <taxon>Eutheria</taxon>
        <taxon>Euarchontoglires</taxon>
        <taxon>Glires</taxon>
        <taxon>Rodentia</taxon>
        <taxon>Myomorpha</taxon>
        <taxon>Muroidea</taxon>
        <taxon>Cricetidae</taxon>
        <taxon>Neotominae</taxon>
        <taxon>Neotoma</taxon>
    </lineage>
</organism>
<proteinExistence type="predicted"/>
<dbReference type="AlphaFoldDB" id="A0A1A6FWR9"/>
<feature type="region of interest" description="Disordered" evidence="1">
    <location>
        <begin position="80"/>
        <end position="100"/>
    </location>
</feature>
<evidence type="ECO:0000256" key="1">
    <source>
        <dbReference type="SAM" id="MobiDB-lite"/>
    </source>
</evidence>
<keyword evidence="3" id="KW-1185">Reference proteome</keyword>
<accession>A0A1A6FWR9</accession>
<reference evidence="2 3" key="1">
    <citation type="submission" date="2016-06" db="EMBL/GenBank/DDBJ databases">
        <title>The Draft Genome Sequence and Annotation of the Desert Woodrat Neotoma lepida.</title>
        <authorList>
            <person name="Campbell M."/>
            <person name="Oakeson K.F."/>
            <person name="Yandell M."/>
            <person name="Halpert J.R."/>
            <person name="Dearing D."/>
        </authorList>
    </citation>
    <scope>NUCLEOTIDE SEQUENCE [LARGE SCALE GENOMIC DNA]</scope>
    <source>
        <strain evidence="2">417</strain>
        <tissue evidence="2">Liver</tissue>
    </source>
</reference>
<evidence type="ECO:0000313" key="2">
    <source>
        <dbReference type="EMBL" id="OBS58376.1"/>
    </source>
</evidence>
<dbReference type="EMBL" id="LZPO01116606">
    <property type="protein sequence ID" value="OBS58376.1"/>
    <property type="molecule type" value="Genomic_DNA"/>
</dbReference>
<protein>
    <submittedName>
        <fullName evidence="2">Uncharacterized protein</fullName>
    </submittedName>
</protein>
<comment type="caution">
    <text evidence="2">The sequence shown here is derived from an EMBL/GenBank/DDBJ whole genome shotgun (WGS) entry which is preliminary data.</text>
</comment>
<dbReference type="Proteomes" id="UP000092124">
    <property type="component" value="Unassembled WGS sequence"/>
</dbReference>